<evidence type="ECO:0000313" key="2">
    <source>
        <dbReference type="Proteomes" id="UP000321523"/>
    </source>
</evidence>
<dbReference type="SUPFAM" id="SSF53335">
    <property type="entry name" value="S-adenosyl-L-methionine-dependent methyltransferases"/>
    <property type="match status" value="1"/>
</dbReference>
<comment type="caution">
    <text evidence="1">The sequence shown here is derived from an EMBL/GenBank/DDBJ whole genome shotgun (WGS) entry which is preliminary data.</text>
</comment>
<gene>
    <name evidence="1" type="ORF">SAE02_78220</name>
</gene>
<keyword evidence="2" id="KW-1185">Reference proteome</keyword>
<dbReference type="Gene3D" id="3.40.50.150">
    <property type="entry name" value="Vaccinia Virus protein VP39"/>
    <property type="match status" value="1"/>
</dbReference>
<organism evidence="1 2">
    <name type="scientific">Skermanella aerolata</name>
    <dbReference type="NCBI Taxonomy" id="393310"/>
    <lineage>
        <taxon>Bacteria</taxon>
        <taxon>Pseudomonadati</taxon>
        <taxon>Pseudomonadota</taxon>
        <taxon>Alphaproteobacteria</taxon>
        <taxon>Rhodospirillales</taxon>
        <taxon>Azospirillaceae</taxon>
        <taxon>Skermanella</taxon>
    </lineage>
</organism>
<dbReference type="EMBL" id="BJYZ01000124">
    <property type="protein sequence ID" value="GEO43674.1"/>
    <property type="molecule type" value="Genomic_DNA"/>
</dbReference>
<name>A0A512E4M1_9PROT</name>
<evidence type="ECO:0000313" key="1">
    <source>
        <dbReference type="EMBL" id="GEO43674.1"/>
    </source>
</evidence>
<dbReference type="Proteomes" id="UP000321523">
    <property type="component" value="Unassembled WGS sequence"/>
</dbReference>
<dbReference type="InterPro" id="IPR029063">
    <property type="entry name" value="SAM-dependent_MTases_sf"/>
</dbReference>
<sequence length="282" mass="31661">MTSISDSSAVREKRVLSQHQAALTLIQGRVGSPELENYSWLDLACGRGQIIAHLEDNLTEGARGKILFYAYDVDQRYGRETRRIASGLGFKSFGLGIGELSNFNQLVDPKLKFDFISLTNTVHELIPRSIAQVMLDSVARLKPTGTLFVYDMERIEPPELGAIPWNRDEIRVILFTLLDALSSARYRPEVSRWQHSRISGWNLQLDRNYIKLDDNGLAAATAKAIEVTSSKIMELMRTRLSACTKALMALTEFDAETADEEADKVRLLHEFWALTRALGGAE</sequence>
<proteinExistence type="predicted"/>
<dbReference type="RefSeq" id="WP_044437692.1">
    <property type="nucleotide sequence ID" value="NZ_BJYZ01000124.1"/>
</dbReference>
<accession>A0A512E4M1</accession>
<dbReference type="OrthoDB" id="2040187at2"/>
<evidence type="ECO:0008006" key="3">
    <source>
        <dbReference type="Google" id="ProtNLM"/>
    </source>
</evidence>
<reference evidence="1 2" key="1">
    <citation type="submission" date="2019-07" db="EMBL/GenBank/DDBJ databases">
        <title>Whole genome shotgun sequence of Skermanella aerolata NBRC 106429.</title>
        <authorList>
            <person name="Hosoyama A."/>
            <person name="Uohara A."/>
            <person name="Ohji S."/>
            <person name="Ichikawa N."/>
        </authorList>
    </citation>
    <scope>NUCLEOTIDE SEQUENCE [LARGE SCALE GENOMIC DNA]</scope>
    <source>
        <strain evidence="1 2">NBRC 106429</strain>
    </source>
</reference>
<dbReference type="AlphaFoldDB" id="A0A512E4M1"/>
<protein>
    <recommendedName>
        <fullName evidence="3">Methyltransferase domain-containing protein</fullName>
    </recommendedName>
</protein>